<sequence length="77" mass="9094">MLEVIQTKHGTIKQTHLMYKSNLSYGQLTSYLEELVEKHFVEKMDKGSNVYVLITDKGSEFLQKFREMKQFEKTFGL</sequence>
<dbReference type="Pfam" id="PF14947">
    <property type="entry name" value="HTH_45"/>
    <property type="match status" value="1"/>
</dbReference>
<dbReference type="InterPro" id="IPR038723">
    <property type="entry name" value="ArnR1-like_HTH"/>
</dbReference>
<dbReference type="InterPro" id="IPR036390">
    <property type="entry name" value="WH_DNA-bd_sf"/>
</dbReference>
<comment type="caution">
    <text evidence="2">The sequence shown here is derived from an EMBL/GenBank/DDBJ whole genome shotgun (WGS) entry which is preliminary data.</text>
</comment>
<organism evidence="2 3">
    <name type="scientific">Candidatus Nomurabacteria bacterium RIFCSPHIGHO2_01_FULL_39_10</name>
    <dbReference type="NCBI Taxonomy" id="1801733"/>
    <lineage>
        <taxon>Bacteria</taxon>
        <taxon>Candidatus Nomuraibacteriota</taxon>
    </lineage>
</organism>
<evidence type="ECO:0000313" key="3">
    <source>
        <dbReference type="Proteomes" id="UP000178700"/>
    </source>
</evidence>
<gene>
    <name evidence="2" type="ORF">A2642_02445</name>
</gene>
<evidence type="ECO:0000313" key="2">
    <source>
        <dbReference type="EMBL" id="OGI64940.1"/>
    </source>
</evidence>
<reference evidence="2 3" key="1">
    <citation type="journal article" date="2016" name="Nat. Commun.">
        <title>Thousands of microbial genomes shed light on interconnected biogeochemical processes in an aquifer system.</title>
        <authorList>
            <person name="Anantharaman K."/>
            <person name="Brown C.T."/>
            <person name="Hug L.A."/>
            <person name="Sharon I."/>
            <person name="Castelle C.J."/>
            <person name="Probst A.J."/>
            <person name="Thomas B.C."/>
            <person name="Singh A."/>
            <person name="Wilkins M.J."/>
            <person name="Karaoz U."/>
            <person name="Brodie E.L."/>
            <person name="Williams K.H."/>
            <person name="Hubbard S.S."/>
            <person name="Banfield J.F."/>
        </authorList>
    </citation>
    <scope>NUCLEOTIDE SEQUENCE [LARGE SCALE GENOMIC DNA]</scope>
</reference>
<dbReference type="Gene3D" id="1.10.10.10">
    <property type="entry name" value="Winged helix-like DNA-binding domain superfamily/Winged helix DNA-binding domain"/>
    <property type="match status" value="1"/>
</dbReference>
<accession>A0A1F6V5F3</accession>
<protein>
    <recommendedName>
        <fullName evidence="1">ArnR1-like winged helix-turn-helix domain-containing protein</fullName>
    </recommendedName>
</protein>
<dbReference type="SUPFAM" id="SSF46785">
    <property type="entry name" value="Winged helix' DNA-binding domain"/>
    <property type="match status" value="1"/>
</dbReference>
<dbReference type="InterPro" id="IPR036388">
    <property type="entry name" value="WH-like_DNA-bd_sf"/>
</dbReference>
<evidence type="ECO:0000259" key="1">
    <source>
        <dbReference type="Pfam" id="PF14947"/>
    </source>
</evidence>
<name>A0A1F6V5F3_9BACT</name>
<feature type="domain" description="ArnR1-like winged helix-turn-helix" evidence="1">
    <location>
        <begin position="7"/>
        <end position="72"/>
    </location>
</feature>
<proteinExistence type="predicted"/>
<dbReference type="AlphaFoldDB" id="A0A1F6V5F3"/>
<dbReference type="Proteomes" id="UP000178700">
    <property type="component" value="Unassembled WGS sequence"/>
</dbReference>
<dbReference type="EMBL" id="MFTJ01000033">
    <property type="protein sequence ID" value="OGI64940.1"/>
    <property type="molecule type" value="Genomic_DNA"/>
</dbReference>